<keyword evidence="8" id="KW-1185">Reference proteome</keyword>
<dbReference type="Gene3D" id="3.30.730.10">
    <property type="entry name" value="AP2/ERF domain"/>
    <property type="match status" value="1"/>
</dbReference>
<evidence type="ECO:0000256" key="4">
    <source>
        <dbReference type="ARBA" id="ARBA00023163"/>
    </source>
</evidence>
<keyword evidence="3" id="KW-0238">DNA-binding</keyword>
<dbReference type="InterPro" id="IPR036955">
    <property type="entry name" value="AP2/ERF_dom_sf"/>
</dbReference>
<dbReference type="PROSITE" id="PS51032">
    <property type="entry name" value="AP2_ERF"/>
    <property type="match status" value="1"/>
</dbReference>
<keyword evidence="4" id="KW-0804">Transcription</keyword>
<proteinExistence type="predicted"/>
<keyword evidence="5" id="KW-0539">Nucleus</keyword>
<dbReference type="InterPro" id="IPR001471">
    <property type="entry name" value="AP2/ERF_dom"/>
</dbReference>
<evidence type="ECO:0000313" key="7">
    <source>
        <dbReference type="EMBL" id="CAI2366441.1"/>
    </source>
</evidence>
<comment type="caution">
    <text evidence="7">The sequence shown here is derived from an EMBL/GenBank/DDBJ whole genome shotgun (WGS) entry which is preliminary data.</text>
</comment>
<dbReference type="AlphaFoldDB" id="A0AAD1UC30"/>
<organism evidence="7 8">
    <name type="scientific">Euplotes crassus</name>
    <dbReference type="NCBI Taxonomy" id="5936"/>
    <lineage>
        <taxon>Eukaryota</taxon>
        <taxon>Sar</taxon>
        <taxon>Alveolata</taxon>
        <taxon>Ciliophora</taxon>
        <taxon>Intramacronucleata</taxon>
        <taxon>Spirotrichea</taxon>
        <taxon>Hypotrichia</taxon>
        <taxon>Euplotida</taxon>
        <taxon>Euplotidae</taxon>
        <taxon>Moneuplotes</taxon>
    </lineage>
</organism>
<reference evidence="7" key="1">
    <citation type="submission" date="2023-07" db="EMBL/GenBank/DDBJ databases">
        <authorList>
            <consortium name="AG Swart"/>
            <person name="Singh M."/>
            <person name="Singh A."/>
            <person name="Seah K."/>
            <person name="Emmerich C."/>
        </authorList>
    </citation>
    <scope>NUCLEOTIDE SEQUENCE</scope>
    <source>
        <strain evidence="7">DP1</strain>
    </source>
</reference>
<dbReference type="SUPFAM" id="SSF54171">
    <property type="entry name" value="DNA-binding domain"/>
    <property type="match status" value="1"/>
</dbReference>
<evidence type="ECO:0000256" key="2">
    <source>
        <dbReference type="ARBA" id="ARBA00023015"/>
    </source>
</evidence>
<comment type="subcellular location">
    <subcellularLocation>
        <location evidence="1">Nucleus</location>
    </subcellularLocation>
</comment>
<dbReference type="GO" id="GO:0003677">
    <property type="term" value="F:DNA binding"/>
    <property type="evidence" value="ECO:0007669"/>
    <property type="project" value="UniProtKB-KW"/>
</dbReference>
<protein>
    <recommendedName>
        <fullName evidence="6">AP2/ERF domain-containing protein</fullName>
    </recommendedName>
</protein>
<evidence type="ECO:0000313" key="8">
    <source>
        <dbReference type="Proteomes" id="UP001295684"/>
    </source>
</evidence>
<keyword evidence="2" id="KW-0805">Transcription regulation</keyword>
<sequence length="213" mass="23694">MLSNYSINSANAQALSIAYYEILEAALSEVFNQFCWDCDLSQQPKNNLVLPEALKSRKTTVGDLSMLCESQNGSPVKQTSLKAKKNKLPDVKSNLTMILQMINANCEVSFIATTKSSRGLHNGASKRRSQYIGVLGNGSRWQVLINISGKKKYIGTFGDEKEAAIMHDFYSIGLNKLDAKTNFSYEGMTVQDMIMNYLTNDGCFNPSEFLTRV</sequence>
<feature type="domain" description="AP2/ERF" evidence="6">
    <location>
        <begin position="116"/>
        <end position="184"/>
    </location>
</feature>
<evidence type="ECO:0000256" key="5">
    <source>
        <dbReference type="ARBA" id="ARBA00023242"/>
    </source>
</evidence>
<dbReference type="InterPro" id="IPR016177">
    <property type="entry name" value="DNA-bd_dom_sf"/>
</dbReference>
<evidence type="ECO:0000259" key="6">
    <source>
        <dbReference type="PROSITE" id="PS51032"/>
    </source>
</evidence>
<evidence type="ECO:0000256" key="3">
    <source>
        <dbReference type="ARBA" id="ARBA00023125"/>
    </source>
</evidence>
<dbReference type="Proteomes" id="UP001295684">
    <property type="component" value="Unassembled WGS sequence"/>
</dbReference>
<gene>
    <name evidence="7" type="ORF">ECRASSUSDP1_LOCUS7714</name>
</gene>
<name>A0AAD1UC30_EUPCR</name>
<dbReference type="GO" id="GO:0003700">
    <property type="term" value="F:DNA-binding transcription factor activity"/>
    <property type="evidence" value="ECO:0007669"/>
    <property type="project" value="InterPro"/>
</dbReference>
<dbReference type="EMBL" id="CAMPGE010007525">
    <property type="protein sequence ID" value="CAI2366441.1"/>
    <property type="molecule type" value="Genomic_DNA"/>
</dbReference>
<accession>A0AAD1UC30</accession>
<dbReference type="GO" id="GO:0005634">
    <property type="term" value="C:nucleus"/>
    <property type="evidence" value="ECO:0007669"/>
    <property type="project" value="UniProtKB-SubCell"/>
</dbReference>
<evidence type="ECO:0000256" key="1">
    <source>
        <dbReference type="ARBA" id="ARBA00004123"/>
    </source>
</evidence>